<proteinExistence type="predicted"/>
<sequence>MKGYKSLIESEHRWISRMGAWFPEEGRVVFRGKDLFHELKDLSWMALLFYGMTGRIFNEKQMRLFEGIWTLCTSYPEPRIWNNRIAALAGTTRSTATLAISAATAVSEATIYGHRPIVQAIDFLFRAQEKLETGVNLEEFIRLELKQYRVIPGYGRPGPRKDERIEPAMALASELGFASGPYVKLAFDIQKILSQGRWRLDMSIAALSAALHADQGISTQEYRLFAVLNFSAGMFPCYLEASEKTVGTFFPLSCHRIQYEGKLHRVW</sequence>
<evidence type="ECO:0000313" key="1">
    <source>
        <dbReference type="EMBL" id="BAW80311.1"/>
    </source>
</evidence>
<dbReference type="Proteomes" id="UP000243679">
    <property type="component" value="Chromosome"/>
</dbReference>
<dbReference type="RefSeq" id="WP_096526868.1">
    <property type="nucleotide sequence ID" value="NZ_AP014836.1"/>
</dbReference>
<dbReference type="EMBL" id="AP014836">
    <property type="protein sequence ID" value="BAW80311.1"/>
    <property type="molecule type" value="Genomic_DNA"/>
</dbReference>
<keyword evidence="2" id="KW-1185">Reference proteome</keyword>
<dbReference type="AlphaFoldDB" id="A0A1Q2SMG2"/>
<dbReference type="KEGG" id="ntt:TAO_0941"/>
<dbReference type="OrthoDB" id="5405293at2"/>
<dbReference type="GO" id="GO:0046912">
    <property type="term" value="F:acyltransferase activity, acyl groups converted into alkyl on transfer"/>
    <property type="evidence" value="ECO:0007669"/>
    <property type="project" value="InterPro"/>
</dbReference>
<reference evidence="1 2" key="1">
    <citation type="journal article" date="2017" name="ISME J.">
        <title>An acid-tolerant ammonia-oxidizing ?-proteobacterium from soil.</title>
        <authorList>
            <person name="Hayatsu M."/>
            <person name="Tago K."/>
            <person name="Uchiyama I."/>
            <person name="Toyoda A."/>
            <person name="Wang Y."/>
            <person name="Shimomura Y."/>
            <person name="Okubo T."/>
            <person name="Kurisu F."/>
            <person name="Hirono Y."/>
            <person name="Nonaka K."/>
            <person name="Akiyama H."/>
            <person name="Itoh T."/>
            <person name="Takami H."/>
        </authorList>
    </citation>
    <scope>NUCLEOTIDE SEQUENCE [LARGE SCALE GENOMIC DNA]</scope>
    <source>
        <strain evidence="1 2">TAO100</strain>
    </source>
</reference>
<gene>
    <name evidence="1" type="ORF">TAO_0941</name>
</gene>
<protein>
    <submittedName>
        <fullName evidence="1">Hypothetical conserved protein</fullName>
    </submittedName>
</protein>
<dbReference type="InterPro" id="IPR036969">
    <property type="entry name" value="Citrate_synthase_sf"/>
</dbReference>
<evidence type="ECO:0000313" key="2">
    <source>
        <dbReference type="Proteomes" id="UP000243679"/>
    </source>
</evidence>
<accession>A0A1Q2SMG2</accession>
<dbReference type="SUPFAM" id="SSF48256">
    <property type="entry name" value="Citrate synthase"/>
    <property type="match status" value="1"/>
</dbReference>
<name>A0A1Q2SMG2_9GAMM</name>
<organism evidence="1 2">
    <name type="scientific">Candidatus Nitrosoglobus terrae</name>
    <dbReference type="NCBI Taxonomy" id="1630141"/>
    <lineage>
        <taxon>Bacteria</taxon>
        <taxon>Pseudomonadati</taxon>
        <taxon>Pseudomonadota</taxon>
        <taxon>Gammaproteobacteria</taxon>
        <taxon>Chromatiales</taxon>
        <taxon>Chromatiaceae</taxon>
        <taxon>Candidatus Nitrosoglobus</taxon>
    </lineage>
</organism>